<evidence type="ECO:0000313" key="2">
    <source>
        <dbReference type="EMBL" id="WFD00186.1"/>
    </source>
</evidence>
<accession>A0AAJ5YU23</accession>
<gene>
    <name evidence="2" type="ORF">MYAM1_002933</name>
</gene>
<name>A0AAJ5YU23_9BASI</name>
<evidence type="ECO:0000313" key="3">
    <source>
        <dbReference type="Proteomes" id="UP001219567"/>
    </source>
</evidence>
<feature type="transmembrane region" description="Helical" evidence="1">
    <location>
        <begin position="85"/>
        <end position="106"/>
    </location>
</feature>
<dbReference type="EMBL" id="CP119946">
    <property type="protein sequence ID" value="WFD00186.1"/>
    <property type="molecule type" value="Genomic_DNA"/>
</dbReference>
<dbReference type="AlphaFoldDB" id="A0AAJ5YU23"/>
<sequence>MPSVRFSCKTCVGTARYFASHARSNVPAACVVYRGGAYMRRPWYILAGSCFILAGINFSLFIRDYLSWPLFASDPDTKMELAPGYFRYTAAFGTILISSLCGWYFWYSPSRMITRITVYPRTNTVGLRTAAPSPALWLPRFVRSRPFFQRAGTVSKTDLFERVVGLNDIYRLQGSAIGGQLAACNRLVKDRVELPTDLRSFMQRTAPSIPKLDTQEGLMLRVKDARLAFQLTAEPSRETLLNEPPKRGLSSFFQRIFKGPTDWKFTPGYLASPKEQEAHAVRMQYANDSQPWFLDRANFDQLFPLDNTRYKKK</sequence>
<evidence type="ECO:0000256" key="1">
    <source>
        <dbReference type="SAM" id="Phobius"/>
    </source>
</evidence>
<protein>
    <submittedName>
        <fullName evidence="2">Uncharacterized protein</fullName>
    </submittedName>
</protein>
<keyword evidence="1" id="KW-0472">Membrane</keyword>
<proteinExistence type="predicted"/>
<keyword evidence="3" id="KW-1185">Reference proteome</keyword>
<keyword evidence="1" id="KW-0812">Transmembrane</keyword>
<reference evidence="2 3" key="1">
    <citation type="submission" date="2023-03" db="EMBL/GenBank/DDBJ databases">
        <title>Mating type loci evolution in Malassezia.</title>
        <authorList>
            <person name="Coelho M.A."/>
        </authorList>
    </citation>
    <scope>NUCLEOTIDE SEQUENCE [LARGE SCALE GENOMIC DNA]</scope>
    <source>
        <strain evidence="2 3">CBS 9725</strain>
    </source>
</reference>
<feature type="transmembrane region" description="Helical" evidence="1">
    <location>
        <begin position="43"/>
        <end position="62"/>
    </location>
</feature>
<keyword evidence="1" id="KW-1133">Transmembrane helix</keyword>
<organism evidence="2 3">
    <name type="scientific">Malassezia yamatoensis</name>
    <dbReference type="NCBI Taxonomy" id="253288"/>
    <lineage>
        <taxon>Eukaryota</taxon>
        <taxon>Fungi</taxon>
        <taxon>Dikarya</taxon>
        <taxon>Basidiomycota</taxon>
        <taxon>Ustilaginomycotina</taxon>
        <taxon>Malasseziomycetes</taxon>
        <taxon>Malasseziales</taxon>
        <taxon>Malasseziaceae</taxon>
        <taxon>Malassezia</taxon>
    </lineage>
</organism>
<dbReference type="Proteomes" id="UP001219567">
    <property type="component" value="Chromosome 4"/>
</dbReference>